<gene>
    <name evidence="1" type="ORF">C1SCF055_LOCUS44880</name>
</gene>
<dbReference type="AlphaFoldDB" id="A0A9P1GTD8"/>
<evidence type="ECO:0000313" key="2">
    <source>
        <dbReference type="EMBL" id="CAL1173840.1"/>
    </source>
</evidence>
<dbReference type="Proteomes" id="UP001152797">
    <property type="component" value="Unassembled WGS sequence"/>
</dbReference>
<dbReference type="EMBL" id="CAMXCT020006812">
    <property type="protein sequence ID" value="CAL1173840.1"/>
    <property type="molecule type" value="Genomic_DNA"/>
</dbReference>
<dbReference type="EMBL" id="CAMXCT030006812">
    <property type="protein sequence ID" value="CAL4807777.1"/>
    <property type="molecule type" value="Genomic_DNA"/>
</dbReference>
<accession>A0A9P1GTD8</accession>
<dbReference type="EMBL" id="CAMXCT010006812">
    <property type="protein sequence ID" value="CAI4020465.1"/>
    <property type="molecule type" value="Genomic_DNA"/>
</dbReference>
<protein>
    <submittedName>
        <fullName evidence="1">Uncharacterized protein</fullName>
    </submittedName>
</protein>
<keyword evidence="3" id="KW-1185">Reference proteome</keyword>
<organism evidence="1">
    <name type="scientific">Cladocopium goreaui</name>
    <dbReference type="NCBI Taxonomy" id="2562237"/>
    <lineage>
        <taxon>Eukaryota</taxon>
        <taxon>Sar</taxon>
        <taxon>Alveolata</taxon>
        <taxon>Dinophyceae</taxon>
        <taxon>Suessiales</taxon>
        <taxon>Symbiodiniaceae</taxon>
        <taxon>Cladocopium</taxon>
    </lineage>
</organism>
<comment type="caution">
    <text evidence="1">The sequence shown here is derived from an EMBL/GenBank/DDBJ whole genome shotgun (WGS) entry which is preliminary data.</text>
</comment>
<sequence length="153" mass="17464">MAACARPLLWRQVAPLRRRLFSSKEVPILDLGDAPKSSKSSPKLAELGSEEIRSVARHPRMSSLQIHAEKRMATLRRKEVQVEIPLANFREKLRSYGWEAQNCHHPILLFGDDQQEVQRAHSILMEEGFTAVSNAQTREAVTRALRRPPAHLR</sequence>
<evidence type="ECO:0000313" key="1">
    <source>
        <dbReference type="EMBL" id="CAI4020465.1"/>
    </source>
</evidence>
<reference evidence="1" key="1">
    <citation type="submission" date="2022-10" db="EMBL/GenBank/DDBJ databases">
        <authorList>
            <person name="Chen Y."/>
            <person name="Dougan E. K."/>
            <person name="Chan C."/>
            <person name="Rhodes N."/>
            <person name="Thang M."/>
        </authorList>
    </citation>
    <scope>NUCLEOTIDE SEQUENCE</scope>
</reference>
<name>A0A9P1GTD8_9DINO</name>
<evidence type="ECO:0000313" key="3">
    <source>
        <dbReference type="Proteomes" id="UP001152797"/>
    </source>
</evidence>
<reference evidence="2" key="2">
    <citation type="submission" date="2024-04" db="EMBL/GenBank/DDBJ databases">
        <authorList>
            <person name="Chen Y."/>
            <person name="Shah S."/>
            <person name="Dougan E. K."/>
            <person name="Thang M."/>
            <person name="Chan C."/>
        </authorList>
    </citation>
    <scope>NUCLEOTIDE SEQUENCE [LARGE SCALE GENOMIC DNA]</scope>
</reference>
<proteinExistence type="predicted"/>
<dbReference type="OrthoDB" id="10288200at2759"/>